<dbReference type="Proteomes" id="UP000185604">
    <property type="component" value="Unassembled WGS sequence"/>
</dbReference>
<evidence type="ECO:0000313" key="1">
    <source>
        <dbReference type="EMBL" id="OLF92661.1"/>
    </source>
</evidence>
<reference evidence="1 2" key="1">
    <citation type="journal article" date="2016" name="Front. Microbiol.">
        <title>High-Level Heat Resistance of Spores of Bacillus amyloliquefaciens and Bacillus licheniformis Results from the Presence of a spoVA Operon in a Tn1546 Transposon.</title>
        <authorList>
            <person name="Berendsen E.M."/>
            <person name="Koning R.A."/>
            <person name="Boekhorst J."/>
            <person name="de Jong A."/>
            <person name="Kuipers O.P."/>
            <person name="Wells-Bennik M.H."/>
        </authorList>
    </citation>
    <scope>NUCLEOTIDE SEQUENCE [LARGE SCALE GENOMIC DNA]</scope>
    <source>
        <strain evidence="1 2">B4121</strain>
    </source>
</reference>
<name>A0A6G7JBZ2_9BACI</name>
<evidence type="ECO:0000313" key="2">
    <source>
        <dbReference type="Proteomes" id="UP000185604"/>
    </source>
</evidence>
<dbReference type="RefSeq" id="WP_075213002.1">
    <property type="nucleotide sequence ID" value="NZ_CP049698.1"/>
</dbReference>
<organism evidence="1 2">
    <name type="scientific">Bacillus paralicheniformis</name>
    <dbReference type="NCBI Taxonomy" id="1648923"/>
    <lineage>
        <taxon>Bacteria</taxon>
        <taxon>Bacillati</taxon>
        <taxon>Bacillota</taxon>
        <taxon>Bacilli</taxon>
        <taxon>Bacillales</taxon>
        <taxon>Bacillaceae</taxon>
        <taxon>Bacillus</taxon>
    </lineage>
</organism>
<sequence>MKTCTYCGSLVHEEKDHLFYCDFCLMYIQNPQEDGKREHIEYRKQASEKDLSNTTPELMNLPTIELLFLLKISRKKRTEKYDELCRSRRYTKGDSESKNVQKAIEGYQFFTKKMYIIENILIQRIGYIPERVNQLFLEGYLLKINNSKKNKPHMKIF</sequence>
<dbReference type="EMBL" id="LKPO01000016">
    <property type="protein sequence ID" value="OLF92661.1"/>
    <property type="molecule type" value="Genomic_DNA"/>
</dbReference>
<protein>
    <submittedName>
        <fullName evidence="1">Uncharacterized protein</fullName>
    </submittedName>
</protein>
<dbReference type="AlphaFoldDB" id="A0A6G7JBZ2"/>
<accession>A0A6G7JBZ2</accession>
<proteinExistence type="predicted"/>
<comment type="caution">
    <text evidence="1">The sequence shown here is derived from an EMBL/GenBank/DDBJ whole genome shotgun (WGS) entry which is preliminary data.</text>
</comment>
<gene>
    <name evidence="1" type="ORF">B4121_2349</name>
</gene>